<keyword evidence="3" id="KW-1185">Reference proteome</keyword>
<sequence length="305" mass="34823">MTFLLRNKNRIFYQLPITLLILWLFLHPQQLYATSLEALKIWLLTLIPSMFLAMILIRFLHALGIFHLLGKWLHPFSWHIFHIDGNAFAYVLTSLFLGFPASAMLIDEAYYKQQLSKDAARRLILCVSCASFGFISVTCPLLYQDETIVMPLLFSQLGAIAVLLFVTRSTVIVSDPIHMTSTSFYEACTQSIRSSGYAIFIIGTYVLIITSLHPLIQFLLPPRLALFPRILMEFSSGTILLASLPFSFSLRLSLQSALLGFAGFCVHMQIMAMIPHIKLSYFHYFLYRILQALLAFAFAFFFFSL</sequence>
<proteinExistence type="predicted"/>
<feature type="transmembrane region" description="Helical" evidence="1">
    <location>
        <begin position="258"/>
        <end position="279"/>
    </location>
</feature>
<feature type="transmembrane region" description="Helical" evidence="1">
    <location>
        <begin position="123"/>
        <end position="143"/>
    </location>
</feature>
<organism evidence="2 3">
    <name type="scientific">Massilicoli timonensis</name>
    <dbReference type="NCBI Taxonomy" id="2015901"/>
    <lineage>
        <taxon>Bacteria</taxon>
        <taxon>Bacillati</taxon>
        <taxon>Bacillota</taxon>
        <taxon>Erysipelotrichia</taxon>
        <taxon>Erysipelotrichales</taxon>
        <taxon>Erysipelotrichaceae</taxon>
        <taxon>Massilicoli</taxon>
    </lineage>
</organism>
<evidence type="ECO:0000313" key="2">
    <source>
        <dbReference type="EMBL" id="MCQ5121552.1"/>
    </source>
</evidence>
<feature type="transmembrane region" description="Helical" evidence="1">
    <location>
        <begin position="149"/>
        <end position="166"/>
    </location>
</feature>
<feature type="transmembrane region" description="Helical" evidence="1">
    <location>
        <begin position="226"/>
        <end position="246"/>
    </location>
</feature>
<feature type="transmembrane region" description="Helical" evidence="1">
    <location>
        <begin position="41"/>
        <end position="67"/>
    </location>
</feature>
<evidence type="ECO:0000256" key="1">
    <source>
        <dbReference type="SAM" id="Phobius"/>
    </source>
</evidence>
<accession>A0ABT1SK99</accession>
<comment type="caution">
    <text evidence="2">The sequence shown here is derived from an EMBL/GenBank/DDBJ whole genome shotgun (WGS) entry which is preliminary data.</text>
</comment>
<dbReference type="EMBL" id="JANGCH010000004">
    <property type="protein sequence ID" value="MCQ5121552.1"/>
    <property type="molecule type" value="Genomic_DNA"/>
</dbReference>
<evidence type="ECO:0000313" key="3">
    <source>
        <dbReference type="Proteomes" id="UP001524435"/>
    </source>
</evidence>
<protein>
    <submittedName>
        <fullName evidence="2">Uncharacterized protein</fullName>
    </submittedName>
</protein>
<dbReference type="Proteomes" id="UP001524435">
    <property type="component" value="Unassembled WGS sequence"/>
</dbReference>
<reference evidence="2 3" key="1">
    <citation type="submission" date="2022-06" db="EMBL/GenBank/DDBJ databases">
        <title>Isolation of gut microbiota from human fecal samples.</title>
        <authorList>
            <person name="Pamer E.G."/>
            <person name="Barat B."/>
            <person name="Waligurski E."/>
            <person name="Medina S."/>
            <person name="Paddock L."/>
            <person name="Mostad J."/>
        </authorList>
    </citation>
    <scope>NUCLEOTIDE SEQUENCE [LARGE SCALE GENOMIC DNA]</scope>
    <source>
        <strain evidence="2 3">DFI.6.1</strain>
    </source>
</reference>
<keyword evidence="1" id="KW-1133">Transmembrane helix</keyword>
<feature type="transmembrane region" description="Helical" evidence="1">
    <location>
        <begin position="12"/>
        <end position="29"/>
    </location>
</feature>
<feature type="transmembrane region" description="Helical" evidence="1">
    <location>
        <begin position="87"/>
        <end position="111"/>
    </location>
</feature>
<keyword evidence="1" id="KW-0812">Transmembrane</keyword>
<keyword evidence="1" id="KW-0472">Membrane</keyword>
<gene>
    <name evidence="2" type="ORF">NE663_04675</name>
</gene>
<dbReference type="RefSeq" id="WP_256197591.1">
    <property type="nucleotide sequence ID" value="NZ_JANGCH010000004.1"/>
</dbReference>
<feature type="transmembrane region" description="Helical" evidence="1">
    <location>
        <begin position="285"/>
        <end position="303"/>
    </location>
</feature>
<name>A0ABT1SK99_9FIRM</name>
<feature type="transmembrane region" description="Helical" evidence="1">
    <location>
        <begin position="197"/>
        <end position="220"/>
    </location>
</feature>